<reference evidence="1" key="1">
    <citation type="journal article" date="2019" name="bioRxiv">
        <title>The Genome of the Zebra Mussel, Dreissena polymorpha: A Resource for Invasive Species Research.</title>
        <authorList>
            <person name="McCartney M.A."/>
            <person name="Auch B."/>
            <person name="Kono T."/>
            <person name="Mallez S."/>
            <person name="Zhang Y."/>
            <person name="Obille A."/>
            <person name="Becker A."/>
            <person name="Abrahante J.E."/>
            <person name="Garbe J."/>
            <person name="Badalamenti J.P."/>
            <person name="Herman A."/>
            <person name="Mangelson H."/>
            <person name="Liachko I."/>
            <person name="Sullivan S."/>
            <person name="Sone E.D."/>
            <person name="Koren S."/>
            <person name="Silverstein K.A.T."/>
            <person name="Beckman K.B."/>
            <person name="Gohl D.M."/>
        </authorList>
    </citation>
    <scope>NUCLEOTIDE SEQUENCE</scope>
    <source>
        <strain evidence="1">Duluth1</strain>
        <tissue evidence="1">Whole animal</tissue>
    </source>
</reference>
<sequence length="110" mass="12623">MHIMTGKAVFRRLYGAFFVLTSAYRASSYQEDPEIQLLLDQAEEFYSSVLRDEATQMLNYHLIVSKAKVLIKAGLTVCWMMHLQAVSNCCLVFAAAGYFNYLRSAYNYLQ</sequence>
<gene>
    <name evidence="1" type="ORF">DPMN_114967</name>
</gene>
<evidence type="ECO:0000313" key="2">
    <source>
        <dbReference type="Proteomes" id="UP000828390"/>
    </source>
</evidence>
<keyword evidence="2" id="KW-1185">Reference proteome</keyword>
<proteinExistence type="predicted"/>
<name>A0A9D4QSY9_DREPO</name>
<evidence type="ECO:0000313" key="1">
    <source>
        <dbReference type="EMBL" id="KAH3841502.1"/>
    </source>
</evidence>
<reference evidence="1" key="2">
    <citation type="submission" date="2020-11" db="EMBL/GenBank/DDBJ databases">
        <authorList>
            <person name="McCartney M.A."/>
            <person name="Auch B."/>
            <person name="Kono T."/>
            <person name="Mallez S."/>
            <person name="Becker A."/>
            <person name="Gohl D.M."/>
            <person name="Silverstein K.A.T."/>
            <person name="Koren S."/>
            <person name="Bechman K.B."/>
            <person name="Herman A."/>
            <person name="Abrahante J.E."/>
            <person name="Garbe J."/>
        </authorList>
    </citation>
    <scope>NUCLEOTIDE SEQUENCE</scope>
    <source>
        <strain evidence="1">Duluth1</strain>
        <tissue evidence="1">Whole animal</tissue>
    </source>
</reference>
<organism evidence="1 2">
    <name type="scientific">Dreissena polymorpha</name>
    <name type="common">Zebra mussel</name>
    <name type="synonym">Mytilus polymorpha</name>
    <dbReference type="NCBI Taxonomy" id="45954"/>
    <lineage>
        <taxon>Eukaryota</taxon>
        <taxon>Metazoa</taxon>
        <taxon>Spiralia</taxon>
        <taxon>Lophotrochozoa</taxon>
        <taxon>Mollusca</taxon>
        <taxon>Bivalvia</taxon>
        <taxon>Autobranchia</taxon>
        <taxon>Heteroconchia</taxon>
        <taxon>Euheterodonta</taxon>
        <taxon>Imparidentia</taxon>
        <taxon>Neoheterodontei</taxon>
        <taxon>Myida</taxon>
        <taxon>Dreissenoidea</taxon>
        <taxon>Dreissenidae</taxon>
        <taxon>Dreissena</taxon>
    </lineage>
</organism>
<accession>A0A9D4QSY9</accession>
<dbReference type="AlphaFoldDB" id="A0A9D4QSY9"/>
<dbReference type="Proteomes" id="UP000828390">
    <property type="component" value="Unassembled WGS sequence"/>
</dbReference>
<dbReference type="EMBL" id="JAIWYP010000004">
    <property type="protein sequence ID" value="KAH3841502.1"/>
    <property type="molecule type" value="Genomic_DNA"/>
</dbReference>
<protein>
    <submittedName>
        <fullName evidence="1">Uncharacterized protein</fullName>
    </submittedName>
</protein>
<comment type="caution">
    <text evidence="1">The sequence shown here is derived from an EMBL/GenBank/DDBJ whole genome shotgun (WGS) entry which is preliminary data.</text>
</comment>